<protein>
    <submittedName>
        <fullName evidence="1">Uncharacterized protein</fullName>
    </submittedName>
</protein>
<dbReference type="Proteomes" id="UP000679129">
    <property type="component" value="Chromosome"/>
</dbReference>
<dbReference type="KEGG" id="mnd:KOY48_02070"/>
<keyword evidence="2" id="KW-1185">Reference proteome</keyword>
<organism evidence="1 2">
    <name type="scientific">Candidatus Minimicrobia naudis</name>
    <dbReference type="NCBI Taxonomy" id="2841263"/>
    <lineage>
        <taxon>Bacteria</taxon>
        <taxon>Candidatus Saccharimonadota</taxon>
        <taxon>Candidatus Saccharimonadota incertae sedis</taxon>
        <taxon>Candidatus Minimicrobia</taxon>
    </lineage>
</organism>
<gene>
    <name evidence="1" type="ORF">KOY48_02070</name>
</gene>
<dbReference type="AlphaFoldDB" id="A0A8F1SBJ3"/>
<accession>A0A8F1SBJ3</accession>
<evidence type="ECO:0000313" key="2">
    <source>
        <dbReference type="Proteomes" id="UP000679129"/>
    </source>
</evidence>
<sequence>MEIREFDGTNAHTLIDVKTDLDAVLSSNQRYVYGLTVNAAGKIVLRKMNMDKGSIGLFN</sequence>
<evidence type="ECO:0000313" key="1">
    <source>
        <dbReference type="EMBL" id="QWQ32614.1"/>
    </source>
</evidence>
<name>A0A8F1SBJ3_9BACT</name>
<proteinExistence type="predicted"/>
<reference evidence="1" key="1">
    <citation type="submission" date="2021-06" db="EMBL/GenBank/DDBJ databases">
        <title>An adapted protocol for Saccharibacteria cultivation: two new species join this phylum of Candidate Phyla Radiations.</title>
        <authorList>
            <person name="Ibrahim A."/>
            <person name="Maatouk M."/>
            <person name="Zgheib R."/>
            <person name="Haddad G."/>
            <person name="Bou Khalil J."/>
            <person name="Raoult D."/>
            <person name="Bittar F."/>
        </authorList>
    </citation>
    <scope>NUCLEOTIDE SEQUENCE</scope>
    <source>
        <strain evidence="1">IHU1</strain>
    </source>
</reference>
<dbReference type="EMBL" id="CP076460">
    <property type="protein sequence ID" value="QWQ32614.1"/>
    <property type="molecule type" value="Genomic_DNA"/>
</dbReference>